<evidence type="ECO:0000313" key="1">
    <source>
        <dbReference type="EMBL" id="JAD81792.1"/>
    </source>
</evidence>
<proteinExistence type="predicted"/>
<accession>A0A0A9DDF0</accession>
<name>A0A0A9DDF0_ARUDO</name>
<reference evidence="1" key="2">
    <citation type="journal article" date="2015" name="Data Brief">
        <title>Shoot transcriptome of the giant reed, Arundo donax.</title>
        <authorList>
            <person name="Barrero R.A."/>
            <person name="Guerrero F.D."/>
            <person name="Moolhuijzen P."/>
            <person name="Goolsby J.A."/>
            <person name="Tidwell J."/>
            <person name="Bellgard S.E."/>
            <person name="Bellgard M.I."/>
        </authorList>
    </citation>
    <scope>NUCLEOTIDE SEQUENCE</scope>
    <source>
        <tissue evidence="1">Shoot tissue taken approximately 20 cm above the soil surface</tissue>
    </source>
</reference>
<protein>
    <submittedName>
        <fullName evidence="1">Uncharacterized protein</fullName>
    </submittedName>
</protein>
<dbReference type="EMBL" id="GBRH01216103">
    <property type="protein sequence ID" value="JAD81792.1"/>
    <property type="molecule type" value="Transcribed_RNA"/>
</dbReference>
<sequence length="46" mass="5182">MKFKNVLCQAMKLLIISIKQCHRALLILSSSDDPGFSLVALKYRST</sequence>
<reference evidence="1" key="1">
    <citation type="submission" date="2014-09" db="EMBL/GenBank/DDBJ databases">
        <authorList>
            <person name="Magalhaes I.L.F."/>
            <person name="Oliveira U."/>
            <person name="Santos F.R."/>
            <person name="Vidigal T.H.D.A."/>
            <person name="Brescovit A.D."/>
            <person name="Santos A.J."/>
        </authorList>
    </citation>
    <scope>NUCLEOTIDE SEQUENCE</scope>
    <source>
        <tissue evidence="1">Shoot tissue taken approximately 20 cm above the soil surface</tissue>
    </source>
</reference>
<dbReference type="AlphaFoldDB" id="A0A0A9DDF0"/>
<organism evidence="1">
    <name type="scientific">Arundo donax</name>
    <name type="common">Giant reed</name>
    <name type="synonym">Donax arundinaceus</name>
    <dbReference type="NCBI Taxonomy" id="35708"/>
    <lineage>
        <taxon>Eukaryota</taxon>
        <taxon>Viridiplantae</taxon>
        <taxon>Streptophyta</taxon>
        <taxon>Embryophyta</taxon>
        <taxon>Tracheophyta</taxon>
        <taxon>Spermatophyta</taxon>
        <taxon>Magnoliopsida</taxon>
        <taxon>Liliopsida</taxon>
        <taxon>Poales</taxon>
        <taxon>Poaceae</taxon>
        <taxon>PACMAD clade</taxon>
        <taxon>Arundinoideae</taxon>
        <taxon>Arundineae</taxon>
        <taxon>Arundo</taxon>
    </lineage>
</organism>